<evidence type="ECO:0000313" key="2">
    <source>
        <dbReference type="EMBL" id="GFU06864.1"/>
    </source>
</evidence>
<comment type="caution">
    <text evidence="2">The sequence shown here is derived from an EMBL/GenBank/DDBJ whole genome shotgun (WGS) entry which is preliminary data.</text>
</comment>
<gene>
    <name evidence="2" type="ORF">NPIL_425691</name>
</gene>
<accession>A0A8X6U9K4</accession>
<evidence type="ECO:0000313" key="3">
    <source>
        <dbReference type="Proteomes" id="UP000887013"/>
    </source>
</evidence>
<name>A0A8X6U9K4_NEPPI</name>
<dbReference type="Proteomes" id="UP000887013">
    <property type="component" value="Unassembled WGS sequence"/>
</dbReference>
<proteinExistence type="predicted"/>
<feature type="region of interest" description="Disordered" evidence="1">
    <location>
        <begin position="1"/>
        <end position="59"/>
    </location>
</feature>
<organism evidence="2 3">
    <name type="scientific">Nephila pilipes</name>
    <name type="common">Giant wood spider</name>
    <name type="synonym">Nephila maculata</name>
    <dbReference type="NCBI Taxonomy" id="299642"/>
    <lineage>
        <taxon>Eukaryota</taxon>
        <taxon>Metazoa</taxon>
        <taxon>Ecdysozoa</taxon>
        <taxon>Arthropoda</taxon>
        <taxon>Chelicerata</taxon>
        <taxon>Arachnida</taxon>
        <taxon>Araneae</taxon>
        <taxon>Araneomorphae</taxon>
        <taxon>Entelegynae</taxon>
        <taxon>Araneoidea</taxon>
        <taxon>Nephilidae</taxon>
        <taxon>Nephila</taxon>
    </lineage>
</organism>
<keyword evidence="3" id="KW-1185">Reference proteome</keyword>
<evidence type="ECO:0000256" key="1">
    <source>
        <dbReference type="SAM" id="MobiDB-lite"/>
    </source>
</evidence>
<dbReference type="EMBL" id="BMAW01028313">
    <property type="protein sequence ID" value="GFU06864.1"/>
    <property type="molecule type" value="Genomic_DNA"/>
</dbReference>
<protein>
    <submittedName>
        <fullName evidence="2">Uncharacterized protein</fullName>
    </submittedName>
</protein>
<feature type="compositionally biased region" description="Basic and acidic residues" evidence="1">
    <location>
        <begin position="12"/>
        <end position="27"/>
    </location>
</feature>
<dbReference type="AlphaFoldDB" id="A0A8X6U9K4"/>
<reference evidence="2" key="1">
    <citation type="submission" date="2020-08" db="EMBL/GenBank/DDBJ databases">
        <title>Multicomponent nature underlies the extraordinary mechanical properties of spider dragline silk.</title>
        <authorList>
            <person name="Kono N."/>
            <person name="Nakamura H."/>
            <person name="Mori M."/>
            <person name="Yoshida Y."/>
            <person name="Ohtoshi R."/>
            <person name="Malay A.D."/>
            <person name="Moran D.A.P."/>
            <person name="Tomita M."/>
            <person name="Numata K."/>
            <person name="Arakawa K."/>
        </authorList>
    </citation>
    <scope>NUCLEOTIDE SEQUENCE</scope>
</reference>
<sequence>MLAAPPQTRRRPSGDAWKRGSGERERSWGGSFGSRGSETGGEVSPVEEEEATDLDRSGEGLAVLREVEIIERVQS</sequence>